<dbReference type="InterPro" id="IPR025948">
    <property type="entry name" value="HTH-like_dom"/>
</dbReference>
<sequence length="82" mass="9436">MHRPCVRDDAASALLPEDLKHLLKEITALIARLATENRTWGVVRIQGELRRLGHRVAASTIRRILRSHRIPPPSRRGDTWRT</sequence>
<feature type="non-terminal residue" evidence="2">
    <location>
        <position position="82"/>
    </location>
</feature>
<keyword evidence="3" id="KW-1185">Reference proteome</keyword>
<feature type="domain" description="HTH-like" evidence="1">
    <location>
        <begin position="25"/>
        <end position="75"/>
    </location>
</feature>
<evidence type="ECO:0000313" key="3">
    <source>
        <dbReference type="Proteomes" id="UP000256269"/>
    </source>
</evidence>
<dbReference type="Proteomes" id="UP000256269">
    <property type="component" value="Unassembled WGS sequence"/>
</dbReference>
<accession>A0A3E0G4W6</accession>
<evidence type="ECO:0000259" key="1">
    <source>
        <dbReference type="Pfam" id="PF13276"/>
    </source>
</evidence>
<dbReference type="EMBL" id="QUNO01000043">
    <property type="protein sequence ID" value="REH17842.1"/>
    <property type="molecule type" value="Genomic_DNA"/>
</dbReference>
<name>A0A3E0G4W6_9PSEU</name>
<dbReference type="RefSeq" id="WP_281283280.1">
    <property type="nucleotide sequence ID" value="NZ_QUNO01000043.1"/>
</dbReference>
<dbReference type="Pfam" id="PF13276">
    <property type="entry name" value="HTH_21"/>
    <property type="match status" value="1"/>
</dbReference>
<organism evidence="2 3">
    <name type="scientific">Kutzneria buriramensis</name>
    <dbReference type="NCBI Taxonomy" id="1045776"/>
    <lineage>
        <taxon>Bacteria</taxon>
        <taxon>Bacillati</taxon>
        <taxon>Actinomycetota</taxon>
        <taxon>Actinomycetes</taxon>
        <taxon>Pseudonocardiales</taxon>
        <taxon>Pseudonocardiaceae</taxon>
        <taxon>Kutzneria</taxon>
    </lineage>
</organism>
<gene>
    <name evidence="2" type="ORF">BCF44_1431</name>
</gene>
<comment type="caution">
    <text evidence="2">The sequence shown here is derived from an EMBL/GenBank/DDBJ whole genome shotgun (WGS) entry which is preliminary data.</text>
</comment>
<evidence type="ECO:0000313" key="2">
    <source>
        <dbReference type="EMBL" id="REH17842.1"/>
    </source>
</evidence>
<proteinExistence type="predicted"/>
<reference evidence="2 3" key="1">
    <citation type="submission" date="2018-08" db="EMBL/GenBank/DDBJ databases">
        <title>Genomic Encyclopedia of Archaeal and Bacterial Type Strains, Phase II (KMG-II): from individual species to whole genera.</title>
        <authorList>
            <person name="Goeker M."/>
        </authorList>
    </citation>
    <scope>NUCLEOTIDE SEQUENCE [LARGE SCALE GENOMIC DNA]</scope>
    <source>
        <strain evidence="2 3">DSM 45791</strain>
    </source>
</reference>
<protein>
    <submittedName>
        <fullName evidence="2">Helix-turn-helix protein</fullName>
    </submittedName>
</protein>
<dbReference type="AlphaFoldDB" id="A0A3E0G4W6"/>